<organism evidence="1 2">
    <name type="scientific">Solanum tuberosum</name>
    <name type="common">Potato</name>
    <dbReference type="NCBI Taxonomy" id="4113"/>
    <lineage>
        <taxon>Eukaryota</taxon>
        <taxon>Viridiplantae</taxon>
        <taxon>Streptophyta</taxon>
        <taxon>Embryophyta</taxon>
        <taxon>Tracheophyta</taxon>
        <taxon>Spermatophyta</taxon>
        <taxon>Magnoliopsida</taxon>
        <taxon>eudicotyledons</taxon>
        <taxon>Gunneridae</taxon>
        <taxon>Pentapetalae</taxon>
        <taxon>asterids</taxon>
        <taxon>lamiids</taxon>
        <taxon>Solanales</taxon>
        <taxon>Solanaceae</taxon>
        <taxon>Solanoideae</taxon>
        <taxon>Solaneae</taxon>
        <taxon>Solanum</taxon>
    </lineage>
</organism>
<dbReference type="EnsemblPlants" id="PGSC0003DMT400088634">
    <property type="protein sequence ID" value="PGSC0003DMT400088634"/>
    <property type="gene ID" value="PGSC0003DMG400038205"/>
</dbReference>
<accession>M1DGE2</accession>
<reference evidence="2" key="1">
    <citation type="journal article" date="2011" name="Nature">
        <title>Genome sequence and analysis of the tuber crop potato.</title>
        <authorList>
            <consortium name="The Potato Genome Sequencing Consortium"/>
        </authorList>
    </citation>
    <scope>NUCLEOTIDE SEQUENCE [LARGE SCALE GENOMIC DNA]</scope>
    <source>
        <strain evidence="2">cv. DM1-3 516 R44</strain>
    </source>
</reference>
<sequence>MNASPMKGHEYLHETPRWCLPETCWRIGTVGFLVILDNGQRSWDERKENRALASLDMGQRLGKEKRRRKREVASWELVSGDWRSGWVVSDFFGVKLAGEEEDSGGFAGFRRHSFIKKSKEKKKQVVAW</sequence>
<dbReference type="PaxDb" id="4113-PGSC0003DMT400088634"/>
<evidence type="ECO:0000313" key="2">
    <source>
        <dbReference type="Proteomes" id="UP000011115"/>
    </source>
</evidence>
<name>M1DGE2_SOLTU</name>
<dbReference type="AlphaFoldDB" id="M1DGE2"/>
<dbReference type="HOGENOM" id="CLU_1963505_0_0_1"/>
<keyword evidence="2" id="KW-1185">Reference proteome</keyword>
<dbReference type="Proteomes" id="UP000011115">
    <property type="component" value="Unassembled WGS sequence"/>
</dbReference>
<protein>
    <submittedName>
        <fullName evidence="1">Uncharacterized protein</fullName>
    </submittedName>
</protein>
<proteinExistence type="predicted"/>
<reference evidence="1" key="2">
    <citation type="submission" date="2015-06" db="UniProtKB">
        <authorList>
            <consortium name="EnsemblPlants"/>
        </authorList>
    </citation>
    <scope>IDENTIFICATION</scope>
    <source>
        <strain evidence="1">DM1-3 516 R44</strain>
    </source>
</reference>
<dbReference type="InParanoid" id="M1DGE2"/>
<dbReference type="Gramene" id="PGSC0003DMT400088634">
    <property type="protein sequence ID" value="PGSC0003DMT400088634"/>
    <property type="gene ID" value="PGSC0003DMG400038205"/>
</dbReference>
<evidence type="ECO:0000313" key="1">
    <source>
        <dbReference type="EnsemblPlants" id="PGSC0003DMT400088634"/>
    </source>
</evidence>